<evidence type="ECO:0000313" key="2">
    <source>
        <dbReference type="EMBL" id="CUK25180.1"/>
    </source>
</evidence>
<proteinExistence type="predicted"/>
<keyword evidence="1" id="KW-0732">Signal</keyword>
<dbReference type="RefSeq" id="WP_058314182.1">
    <property type="nucleotide sequence ID" value="NZ_CYTO01000001.1"/>
</dbReference>
<dbReference type="EMBL" id="CYUE01000008">
    <property type="protein sequence ID" value="CUK25180.1"/>
    <property type="molecule type" value="Genomic_DNA"/>
</dbReference>
<gene>
    <name evidence="2" type="ORF">TA5114_00971</name>
</gene>
<keyword evidence="3" id="KW-1185">Reference proteome</keyword>
<protein>
    <submittedName>
        <fullName evidence="2">Uncharacterized protein</fullName>
    </submittedName>
</protein>
<organism evidence="2 3">
    <name type="scientific">Cognatishimia activa</name>
    <dbReference type="NCBI Taxonomy" id="1715691"/>
    <lineage>
        <taxon>Bacteria</taxon>
        <taxon>Pseudomonadati</taxon>
        <taxon>Pseudomonadota</taxon>
        <taxon>Alphaproteobacteria</taxon>
        <taxon>Rhodobacterales</taxon>
        <taxon>Paracoccaceae</taxon>
        <taxon>Cognatishimia</taxon>
    </lineage>
</organism>
<dbReference type="Proteomes" id="UP000051184">
    <property type="component" value="Unassembled WGS sequence"/>
</dbReference>
<evidence type="ECO:0000313" key="3">
    <source>
        <dbReference type="Proteomes" id="UP000051184"/>
    </source>
</evidence>
<dbReference type="AlphaFoldDB" id="A0A0P1INH5"/>
<feature type="chain" id="PRO_5006065457" evidence="1">
    <location>
        <begin position="28"/>
        <end position="78"/>
    </location>
</feature>
<sequence>MKRILATSAAALVVLTGAASAMTPASAYENTLKRYAPDVDLSQVSNAAIHHALNAINDDGDDSFVQTQLTVQSILEKG</sequence>
<name>A0A0P1INH5_9RHOB</name>
<reference evidence="3" key="1">
    <citation type="submission" date="2015-09" db="EMBL/GenBank/DDBJ databases">
        <authorList>
            <person name="Rodrigo-Torres Lidia"/>
            <person name="Arahal R.David."/>
        </authorList>
    </citation>
    <scope>NUCLEOTIDE SEQUENCE [LARGE SCALE GENOMIC DNA]</scope>
    <source>
        <strain evidence="3">CECT 5114</strain>
    </source>
</reference>
<accession>A0A0P1INH5</accession>
<evidence type="ECO:0000256" key="1">
    <source>
        <dbReference type="SAM" id="SignalP"/>
    </source>
</evidence>
<feature type="signal peptide" evidence="1">
    <location>
        <begin position="1"/>
        <end position="27"/>
    </location>
</feature>